<comment type="caution">
    <text evidence="7">The sequence shown here is derived from an EMBL/GenBank/DDBJ whole genome shotgun (WGS) entry which is preliminary data.</text>
</comment>
<proteinExistence type="predicted"/>
<evidence type="ECO:0000256" key="5">
    <source>
        <dbReference type="ARBA" id="ARBA00023331"/>
    </source>
</evidence>
<keyword evidence="3" id="KW-1052">Target cell membrane</keyword>
<evidence type="ECO:0000313" key="7">
    <source>
        <dbReference type="EMBL" id="TRZ06211.1"/>
    </source>
</evidence>
<evidence type="ECO:0000256" key="2">
    <source>
        <dbReference type="ARBA" id="ARBA00004532"/>
    </source>
</evidence>
<reference evidence="7" key="1">
    <citation type="submission" date="2019-04" db="EMBL/GenBank/DDBJ databases">
        <title>Genome assembly of Zosterops borbonicus 15179.</title>
        <authorList>
            <person name="Leroy T."/>
            <person name="Anselmetti Y."/>
            <person name="Tilak M.-K."/>
            <person name="Nabholz B."/>
        </authorList>
    </citation>
    <scope>NUCLEOTIDE SEQUENCE</scope>
    <source>
        <strain evidence="7">HGM_15179</strain>
        <tissue evidence="7">Muscle</tissue>
    </source>
</reference>
<organism evidence="7 8">
    <name type="scientific">Zosterops borbonicus</name>
    <dbReference type="NCBI Taxonomy" id="364589"/>
    <lineage>
        <taxon>Eukaryota</taxon>
        <taxon>Metazoa</taxon>
        <taxon>Chordata</taxon>
        <taxon>Craniata</taxon>
        <taxon>Vertebrata</taxon>
        <taxon>Euteleostomi</taxon>
        <taxon>Archelosauria</taxon>
        <taxon>Archosauria</taxon>
        <taxon>Dinosauria</taxon>
        <taxon>Saurischia</taxon>
        <taxon>Theropoda</taxon>
        <taxon>Coelurosauria</taxon>
        <taxon>Aves</taxon>
        <taxon>Neognathae</taxon>
        <taxon>Neoaves</taxon>
        <taxon>Telluraves</taxon>
        <taxon>Australaves</taxon>
        <taxon>Passeriformes</taxon>
        <taxon>Sylvioidea</taxon>
        <taxon>Zosteropidae</taxon>
        <taxon>Zosterops</taxon>
    </lineage>
</organism>
<dbReference type="PANTHER" id="PTHR40388">
    <property type="entry name" value="BRYOPORIN"/>
    <property type="match status" value="1"/>
</dbReference>
<dbReference type="GO" id="GO:0042151">
    <property type="term" value="C:nematocyst"/>
    <property type="evidence" value="ECO:0007669"/>
    <property type="project" value="UniProtKB-SubCell"/>
</dbReference>
<sequence>MWILNSPFSWSHKHRNFVFRSETSQIQQLPSHESMNVCDRIMTKQTQTPIWMWSILEVANPGIVYGLRGTELAQVPGSATLGWNGEIWAKMSGKGTYLYCGHCSVFPTPELSPGSSGNCHFPGGFPFWGVAGILVYEAESFTLAIHFSNPINYNKLPMELGLELSPDKAHLGRLEDTYTRIANGIYSSSLLDIKFDRGVVGRSYGTVQVSNGPVKVTATMSCATHSLLKVALEEQRGSGEETGTENACRTRQYQEK</sequence>
<feature type="region of interest" description="Disordered" evidence="6">
    <location>
        <begin position="234"/>
        <end position="256"/>
    </location>
</feature>
<evidence type="ECO:0000256" key="6">
    <source>
        <dbReference type="SAM" id="MobiDB-lite"/>
    </source>
</evidence>
<accession>A0A8K1D9G9</accession>
<evidence type="ECO:0000256" key="3">
    <source>
        <dbReference type="ARBA" id="ARBA00022537"/>
    </source>
</evidence>
<dbReference type="SUPFAM" id="SSF63724">
    <property type="entry name" value="Cytolysin/lectin"/>
    <property type="match status" value="1"/>
</dbReference>
<protein>
    <submittedName>
        <fullName evidence="7">Uncharacterized protein</fullName>
    </submittedName>
</protein>
<keyword evidence="4" id="KW-0472">Membrane</keyword>
<gene>
    <name evidence="7" type="ORF">HGM15179_020894</name>
</gene>
<evidence type="ECO:0000313" key="8">
    <source>
        <dbReference type="Proteomes" id="UP000796761"/>
    </source>
</evidence>
<dbReference type="Proteomes" id="UP000796761">
    <property type="component" value="Unassembled WGS sequence"/>
</dbReference>
<dbReference type="InterPro" id="IPR050677">
    <property type="entry name" value="Actinoporin_PFT"/>
</dbReference>
<evidence type="ECO:0000256" key="4">
    <source>
        <dbReference type="ARBA" id="ARBA00023298"/>
    </source>
</evidence>
<dbReference type="OrthoDB" id="6132998at2759"/>
<dbReference type="GO" id="GO:0044218">
    <property type="term" value="C:other organism cell membrane"/>
    <property type="evidence" value="ECO:0007669"/>
    <property type="project" value="UniProtKB-KW"/>
</dbReference>
<dbReference type="InterPro" id="IPR015926">
    <property type="entry name" value="Cytolysin/lectin"/>
</dbReference>
<comment type="subcellular location">
    <subcellularLocation>
        <location evidence="2">Nematocyst</location>
    </subcellularLocation>
    <subcellularLocation>
        <location evidence="1">Target cell membrane</location>
    </subcellularLocation>
</comment>
<dbReference type="AlphaFoldDB" id="A0A8K1D9G9"/>
<evidence type="ECO:0000256" key="1">
    <source>
        <dbReference type="ARBA" id="ARBA00004175"/>
    </source>
</evidence>
<keyword evidence="4" id="KW-1053">Target membrane</keyword>
<dbReference type="EMBL" id="SWJQ01002750">
    <property type="protein sequence ID" value="TRZ06211.1"/>
    <property type="molecule type" value="Genomic_DNA"/>
</dbReference>
<keyword evidence="8" id="KW-1185">Reference proteome</keyword>
<keyword evidence="5" id="KW-0166">Nematocyst</keyword>
<feature type="compositionally biased region" description="Polar residues" evidence="6">
    <location>
        <begin position="244"/>
        <end position="256"/>
    </location>
</feature>
<dbReference type="PANTHER" id="PTHR40388:SF1">
    <property type="entry name" value="BRYOPORIN"/>
    <property type="match status" value="1"/>
</dbReference>
<name>A0A8K1D9G9_9PASS</name>